<dbReference type="InterPro" id="IPR041374">
    <property type="entry name" value="BaeRF_family12"/>
</dbReference>
<sequence>MSNLSHGTWVLVADGQKALFLENVTDAEAPNLVIRRVEEQDLPPNREQQSDRPGRMSDPGPGQRSGLAGADWHELDEARFASDMADILYRMAHRGAFGRLVLVAPPKTLGVLRDHLHKEVAQRVVAEIAKDLTNHPGDRLEKVLLTELGAH</sequence>
<feature type="region of interest" description="Disordered" evidence="1">
    <location>
        <begin position="35"/>
        <end position="69"/>
    </location>
</feature>
<organism evidence="2 3">
    <name type="scientific">Roseovarius ramblicola</name>
    <dbReference type="NCBI Taxonomy" id="2022336"/>
    <lineage>
        <taxon>Bacteria</taxon>
        <taxon>Pseudomonadati</taxon>
        <taxon>Pseudomonadota</taxon>
        <taxon>Alphaproteobacteria</taxon>
        <taxon>Rhodobacterales</taxon>
        <taxon>Roseobacteraceae</taxon>
        <taxon>Roseovarius</taxon>
    </lineage>
</organism>
<proteinExistence type="predicted"/>
<dbReference type="Pfam" id="PF18856">
    <property type="entry name" value="baeRF_family12"/>
    <property type="match status" value="1"/>
</dbReference>
<comment type="caution">
    <text evidence="2">The sequence shown here is derived from an EMBL/GenBank/DDBJ whole genome shotgun (WGS) entry which is preliminary data.</text>
</comment>
<reference evidence="2 3" key="1">
    <citation type="submission" date="2024-09" db="EMBL/GenBank/DDBJ databases">
        <authorList>
            <person name="Sun Q."/>
            <person name="Mori K."/>
        </authorList>
    </citation>
    <scope>NUCLEOTIDE SEQUENCE [LARGE SCALE GENOMIC DNA]</scope>
    <source>
        <strain evidence="2 3">CECT 9424</strain>
    </source>
</reference>
<dbReference type="Proteomes" id="UP001589670">
    <property type="component" value="Unassembled WGS sequence"/>
</dbReference>
<accession>A0ABV5I3V2</accession>
<name>A0ABV5I3V2_9RHOB</name>
<evidence type="ECO:0000313" key="2">
    <source>
        <dbReference type="EMBL" id="MFB9150650.1"/>
    </source>
</evidence>
<evidence type="ECO:0000313" key="3">
    <source>
        <dbReference type="Proteomes" id="UP001589670"/>
    </source>
</evidence>
<protein>
    <submittedName>
        <fullName evidence="2">Host attachment family protein</fullName>
    </submittedName>
</protein>
<evidence type="ECO:0000256" key="1">
    <source>
        <dbReference type="SAM" id="MobiDB-lite"/>
    </source>
</evidence>
<gene>
    <name evidence="2" type="ORF">ACFFU4_12920</name>
</gene>
<keyword evidence="3" id="KW-1185">Reference proteome</keyword>
<dbReference type="EMBL" id="JBHMEC010000017">
    <property type="protein sequence ID" value="MFB9150650.1"/>
    <property type="molecule type" value="Genomic_DNA"/>
</dbReference>
<dbReference type="RefSeq" id="WP_377070183.1">
    <property type="nucleotide sequence ID" value="NZ_JBHMEC010000017.1"/>
</dbReference>